<name>A0A8E2AQN7_9APHY</name>
<dbReference type="Proteomes" id="UP000250043">
    <property type="component" value="Unassembled WGS sequence"/>
</dbReference>
<keyword evidence="1" id="KW-0472">Membrane</keyword>
<proteinExistence type="predicted"/>
<reference evidence="2 3" key="1">
    <citation type="submission" date="2016-07" db="EMBL/GenBank/DDBJ databases">
        <title>Draft genome of the white-rot fungus Obba rivulosa 3A-2.</title>
        <authorList>
            <consortium name="DOE Joint Genome Institute"/>
            <person name="Miettinen O."/>
            <person name="Riley R."/>
            <person name="Acob R."/>
            <person name="Barry K."/>
            <person name="Cullen D."/>
            <person name="De Vries R."/>
            <person name="Hainaut M."/>
            <person name="Hatakka A."/>
            <person name="Henrissat B."/>
            <person name="Hilden K."/>
            <person name="Kuo R."/>
            <person name="Labutti K."/>
            <person name="Lipzen A."/>
            <person name="Makela M.R."/>
            <person name="Sandor L."/>
            <person name="Spatafora J.W."/>
            <person name="Grigoriev I.V."/>
            <person name="Hibbett D.S."/>
        </authorList>
    </citation>
    <scope>NUCLEOTIDE SEQUENCE [LARGE SCALE GENOMIC DNA]</scope>
    <source>
        <strain evidence="2 3">3A-2</strain>
    </source>
</reference>
<evidence type="ECO:0000256" key="1">
    <source>
        <dbReference type="SAM" id="Phobius"/>
    </source>
</evidence>
<feature type="transmembrane region" description="Helical" evidence="1">
    <location>
        <begin position="51"/>
        <end position="72"/>
    </location>
</feature>
<organism evidence="2 3">
    <name type="scientific">Obba rivulosa</name>
    <dbReference type="NCBI Taxonomy" id="1052685"/>
    <lineage>
        <taxon>Eukaryota</taxon>
        <taxon>Fungi</taxon>
        <taxon>Dikarya</taxon>
        <taxon>Basidiomycota</taxon>
        <taxon>Agaricomycotina</taxon>
        <taxon>Agaricomycetes</taxon>
        <taxon>Polyporales</taxon>
        <taxon>Gelatoporiaceae</taxon>
        <taxon>Obba</taxon>
    </lineage>
</organism>
<keyword evidence="1" id="KW-1133">Transmembrane helix</keyword>
<keyword evidence="3" id="KW-1185">Reference proteome</keyword>
<protein>
    <submittedName>
        <fullName evidence="2">Uncharacterized protein</fullName>
    </submittedName>
</protein>
<sequence>LCEYYKRKGKQMIAYLIGELFCGTLSDESPLEPQLNVLHHKARTLTSLSSLLDNSLIVVAIIILLPILYATFR</sequence>
<evidence type="ECO:0000313" key="2">
    <source>
        <dbReference type="EMBL" id="OCH84952.1"/>
    </source>
</evidence>
<dbReference type="EMBL" id="KV722619">
    <property type="protein sequence ID" value="OCH84952.1"/>
    <property type="molecule type" value="Genomic_DNA"/>
</dbReference>
<evidence type="ECO:0000313" key="3">
    <source>
        <dbReference type="Proteomes" id="UP000250043"/>
    </source>
</evidence>
<gene>
    <name evidence="2" type="ORF">OBBRIDRAFT_694325</name>
</gene>
<accession>A0A8E2AQN7</accession>
<keyword evidence="1" id="KW-0812">Transmembrane</keyword>
<dbReference type="OrthoDB" id="2783063at2759"/>
<feature type="non-terminal residue" evidence="2">
    <location>
        <position position="73"/>
    </location>
</feature>
<dbReference type="AlphaFoldDB" id="A0A8E2AQN7"/>
<feature type="non-terminal residue" evidence="2">
    <location>
        <position position="1"/>
    </location>
</feature>